<name>A0ABR6PDB3_9SPHI</name>
<protein>
    <submittedName>
        <fullName evidence="1">Uncharacterized protein</fullName>
    </submittedName>
</protein>
<dbReference type="EMBL" id="JACHCB010000001">
    <property type="protein sequence ID" value="MBB6107750.1"/>
    <property type="molecule type" value="Genomic_DNA"/>
</dbReference>
<proteinExistence type="predicted"/>
<sequence length="63" mass="7128">MKNNKEKTFKKKINKIYSFRLSENANSSETTVGDPTNTVITVLTTVSRPTHLNQASDQALLRF</sequence>
<evidence type="ECO:0000313" key="2">
    <source>
        <dbReference type="Proteomes" id="UP000541583"/>
    </source>
</evidence>
<gene>
    <name evidence="1" type="ORF">HDF23_000480</name>
</gene>
<reference evidence="1 2" key="1">
    <citation type="submission" date="2020-08" db="EMBL/GenBank/DDBJ databases">
        <title>Genomic Encyclopedia of Type Strains, Phase IV (KMG-V): Genome sequencing to study the core and pangenomes of soil and plant-associated prokaryotes.</title>
        <authorList>
            <person name="Whitman W."/>
        </authorList>
    </citation>
    <scope>NUCLEOTIDE SEQUENCE [LARGE SCALE GENOMIC DNA]</scope>
    <source>
        <strain evidence="1 2">ANJLi2</strain>
    </source>
</reference>
<organism evidence="1 2">
    <name type="scientific">Mucilaginibacter lappiensis</name>
    <dbReference type="NCBI Taxonomy" id="354630"/>
    <lineage>
        <taxon>Bacteria</taxon>
        <taxon>Pseudomonadati</taxon>
        <taxon>Bacteroidota</taxon>
        <taxon>Sphingobacteriia</taxon>
        <taxon>Sphingobacteriales</taxon>
        <taxon>Sphingobacteriaceae</taxon>
        <taxon>Mucilaginibacter</taxon>
    </lineage>
</organism>
<comment type="caution">
    <text evidence="1">The sequence shown here is derived from an EMBL/GenBank/DDBJ whole genome shotgun (WGS) entry which is preliminary data.</text>
</comment>
<keyword evidence="2" id="KW-1185">Reference proteome</keyword>
<evidence type="ECO:0000313" key="1">
    <source>
        <dbReference type="EMBL" id="MBB6107750.1"/>
    </source>
</evidence>
<dbReference type="Proteomes" id="UP000541583">
    <property type="component" value="Unassembled WGS sequence"/>
</dbReference>
<accession>A0ABR6PDB3</accession>
<dbReference type="RefSeq" id="WP_076369741.1">
    <property type="nucleotide sequence ID" value="NZ_FTMG01000001.1"/>
</dbReference>